<name>Q97FP2_CLOAB</name>
<dbReference type="AlphaFoldDB" id="Q97FP2"/>
<dbReference type="CDD" id="cd11353">
    <property type="entry name" value="AmyAc_euk_bac_CMD_like"/>
    <property type="match status" value="1"/>
</dbReference>
<dbReference type="InterPro" id="IPR045857">
    <property type="entry name" value="O16G_dom_2"/>
</dbReference>
<reference evidence="4 5" key="1">
    <citation type="journal article" date="2001" name="J. Bacteriol.">
        <title>Genome sequence and comparative analysis of the solvent-producing bacterium Clostridium acetobutylicum.</title>
        <authorList>
            <person name="Nolling J."/>
            <person name="Breton G."/>
            <person name="Omelchenko M.V."/>
            <person name="Makarova K.S."/>
            <person name="Zeng Q."/>
            <person name="Gibson R."/>
            <person name="Lee H.M."/>
            <person name="Dubois J."/>
            <person name="Qiu D."/>
            <person name="Hitti J."/>
            <person name="Wolf Y.I."/>
            <person name="Tatusov R.L."/>
            <person name="Sabathe F."/>
            <person name="Doucette-Stamm L."/>
            <person name="Soucaille P."/>
            <person name="Daly M.J."/>
            <person name="Bennett G.N."/>
            <person name="Koonin E.V."/>
            <person name="Smith D.R."/>
        </authorList>
    </citation>
    <scope>NUCLEOTIDE SEQUENCE [LARGE SCALE GENOMIC DNA]</scope>
    <source>
        <strain evidence="5">ATCC 824 / DSM 792 / JCM 1419 / LMG 5710 / VKM B-1787</strain>
    </source>
</reference>
<dbReference type="STRING" id="272562.CA_C2686"/>
<dbReference type="SUPFAM" id="SSF51011">
    <property type="entry name" value="Glycosyl hydrolase domain"/>
    <property type="match status" value="1"/>
</dbReference>
<dbReference type="HOGENOM" id="CLU_006462_6_5_9"/>
<dbReference type="GeneID" id="44999177"/>
<dbReference type="Pfam" id="PF00128">
    <property type="entry name" value="Alpha-amylase"/>
    <property type="match status" value="1"/>
</dbReference>
<proteinExistence type="predicted"/>
<dbReference type="SUPFAM" id="SSF51445">
    <property type="entry name" value="(Trans)glycosidases"/>
    <property type="match status" value="1"/>
</dbReference>
<dbReference type="InterPro" id="IPR013780">
    <property type="entry name" value="Glyco_hydro_b"/>
</dbReference>
<gene>
    <name evidence="4" type="ordered locus">CA_C2686</name>
</gene>
<dbReference type="PIR" id="F97230">
    <property type="entry name" value="F97230"/>
</dbReference>
<keyword evidence="5" id="KW-1185">Reference proteome</keyword>
<dbReference type="CAZy" id="GH13">
    <property type="family name" value="Glycoside Hydrolase Family 13"/>
</dbReference>
<dbReference type="EMBL" id="AE001437">
    <property type="protein sequence ID" value="AAK80633.1"/>
    <property type="molecule type" value="Genomic_DNA"/>
</dbReference>
<dbReference type="RefSeq" id="WP_010965974.1">
    <property type="nucleotide sequence ID" value="NC_003030.1"/>
</dbReference>
<dbReference type="GO" id="GO:0016798">
    <property type="term" value="F:hydrolase activity, acting on glycosyl bonds"/>
    <property type="evidence" value="ECO:0007669"/>
    <property type="project" value="UniProtKB-KW"/>
</dbReference>
<dbReference type="SMART" id="SM00642">
    <property type="entry name" value="Aamy"/>
    <property type="match status" value="1"/>
</dbReference>
<evidence type="ECO:0000256" key="1">
    <source>
        <dbReference type="ARBA" id="ARBA00022801"/>
    </source>
</evidence>
<keyword evidence="2" id="KW-0326">Glycosidase</keyword>
<dbReference type="OrthoDB" id="9805159at2"/>
<dbReference type="InterPro" id="IPR006047">
    <property type="entry name" value="GH13_cat_dom"/>
</dbReference>
<sequence>MPWFKKAIFYHIYPLGLCGAPLSNDFTSKPIPRLKEIENWIPYLKSLGITALYLGPVFESTSHGYDTADYYTVDRRLGTNDTLKKLINKLHKNGIKVVLDGVFNHVGRNFPQFMDLIINKQTSSFATWFSGVDFNSKSPYNDDFSYDTWNGCYDLVKLNFNNNEVKSFILNAINFWISEFKIDGIRLDAADCIDINFLREISNFSKSISDDFFLLGEIIFGDYTRFASKNILDSVTNYECYKGLYSSHNSLNYFEIAYSLNRQFGDGGIYKNIPLYNFVDNHDVNRIASTLIDAANIYPIYTILFTIPGIPSIYYGSDFGITGVKQNNSDKYLRPRLKINELKNSKENKPLNNFIKKLCHIRINSEALTEGLYKQLFISNKLFAFLRYTDSEKIIVALNCSKECSQIEFSNDMNATSLFDLIEKKSLKLEPNGTISITLQENQARIFKVSF</sequence>
<organism evidence="4 5">
    <name type="scientific">Clostridium acetobutylicum (strain ATCC 824 / DSM 792 / JCM 1419 / IAM 19013 / LMG 5710 / NBRC 13948 / NRRL B-527 / VKM B-1787 / 2291 / W)</name>
    <dbReference type="NCBI Taxonomy" id="272562"/>
    <lineage>
        <taxon>Bacteria</taxon>
        <taxon>Bacillati</taxon>
        <taxon>Bacillota</taxon>
        <taxon>Clostridia</taxon>
        <taxon>Eubacteriales</taxon>
        <taxon>Clostridiaceae</taxon>
        <taxon>Clostridium</taxon>
    </lineage>
</organism>
<dbReference type="Gene3D" id="3.90.400.10">
    <property type="entry name" value="Oligo-1,6-glucosidase, Domain 2"/>
    <property type="match status" value="1"/>
</dbReference>
<dbReference type="InterPro" id="IPR017853">
    <property type="entry name" value="GH"/>
</dbReference>
<accession>Q97FP2</accession>
<protein>
    <submittedName>
        <fullName evidence="4">Possible maltodextrin glucosidase</fullName>
    </submittedName>
</protein>
<dbReference type="PANTHER" id="PTHR10357">
    <property type="entry name" value="ALPHA-AMYLASE FAMILY MEMBER"/>
    <property type="match status" value="1"/>
</dbReference>
<evidence type="ECO:0000259" key="3">
    <source>
        <dbReference type="SMART" id="SM00642"/>
    </source>
</evidence>
<dbReference type="PANTHER" id="PTHR10357:SF210">
    <property type="entry name" value="MALTODEXTRIN GLUCOSIDASE"/>
    <property type="match status" value="1"/>
</dbReference>
<dbReference type="GO" id="GO:0005975">
    <property type="term" value="P:carbohydrate metabolic process"/>
    <property type="evidence" value="ECO:0007669"/>
    <property type="project" value="InterPro"/>
</dbReference>
<dbReference type="Gene3D" id="2.60.40.1180">
    <property type="entry name" value="Golgi alpha-mannosidase II"/>
    <property type="match status" value="1"/>
</dbReference>
<keyword evidence="1" id="KW-0378">Hydrolase</keyword>
<evidence type="ECO:0000313" key="4">
    <source>
        <dbReference type="EMBL" id="AAK80633.1"/>
    </source>
</evidence>
<dbReference type="eggNOG" id="COG0366">
    <property type="taxonomic scope" value="Bacteria"/>
</dbReference>
<feature type="domain" description="Glycosyl hydrolase family 13 catalytic" evidence="3">
    <location>
        <begin position="7"/>
        <end position="362"/>
    </location>
</feature>
<dbReference type="PATRIC" id="fig|272562.8.peg.2877"/>
<dbReference type="KEGG" id="cac:CA_C2686"/>
<dbReference type="Gene3D" id="3.20.20.80">
    <property type="entry name" value="Glycosidases"/>
    <property type="match status" value="1"/>
</dbReference>
<evidence type="ECO:0000313" key="5">
    <source>
        <dbReference type="Proteomes" id="UP000000814"/>
    </source>
</evidence>
<dbReference type="Proteomes" id="UP000000814">
    <property type="component" value="Chromosome"/>
</dbReference>
<evidence type="ECO:0000256" key="2">
    <source>
        <dbReference type="ARBA" id="ARBA00023295"/>
    </source>
</evidence>